<accession>A0ABQ6N106</accession>
<dbReference type="Pfam" id="PF13622">
    <property type="entry name" value="4HBT_3"/>
    <property type="match status" value="1"/>
</dbReference>
<proteinExistence type="predicted"/>
<dbReference type="InterPro" id="IPR029069">
    <property type="entry name" value="HotDog_dom_sf"/>
</dbReference>
<dbReference type="InterPro" id="IPR049449">
    <property type="entry name" value="TesB_ACOT8-like_N"/>
</dbReference>
<dbReference type="EMBL" id="BRYB01003492">
    <property type="protein sequence ID" value="GMI37759.1"/>
    <property type="molecule type" value="Genomic_DNA"/>
</dbReference>
<dbReference type="InterPro" id="IPR042171">
    <property type="entry name" value="Acyl-CoA_hotdog"/>
</dbReference>
<feature type="domain" description="Acyl-CoA thioesterase-like N-terminal HotDog" evidence="1">
    <location>
        <begin position="20"/>
        <end position="102"/>
    </location>
</feature>
<sequence>MSFGRFFRGITSFPSPVTIHPSWFQGRTAYGGLSTALLHESLASQVSLAPLRSLQVTFVGPVLGESPLCLESKLLRTGKSVALVRGEGLQDGDTKIAALGAFGMKRDSVIRVVPERVQFLNQAAFDAHPVSAFDEKKWPGFCRNFEYKYLTSEAFSGTKETVMRGYVRHATESEEASPASRLLALIDAWPSPVLPMLDQPCNASSLTMSVDIVHEDVGVADGEWVQYESRVRHSESGYATVGERVWSMEGELLAISQQNVVHFA</sequence>
<evidence type="ECO:0000259" key="2">
    <source>
        <dbReference type="Pfam" id="PF20789"/>
    </source>
</evidence>
<name>A0ABQ6N106_9STRA</name>
<evidence type="ECO:0000313" key="3">
    <source>
        <dbReference type="EMBL" id="GMI37759.1"/>
    </source>
</evidence>
<keyword evidence="4" id="KW-1185">Reference proteome</keyword>
<evidence type="ECO:0000259" key="1">
    <source>
        <dbReference type="Pfam" id="PF13622"/>
    </source>
</evidence>
<evidence type="ECO:0008006" key="5">
    <source>
        <dbReference type="Google" id="ProtNLM"/>
    </source>
</evidence>
<dbReference type="InterPro" id="IPR049450">
    <property type="entry name" value="ACOT8-like_C"/>
</dbReference>
<feature type="domain" description="Acyl-CoA thioesterase-like C-terminal" evidence="2">
    <location>
        <begin position="128"/>
        <end position="261"/>
    </location>
</feature>
<comment type="caution">
    <text evidence="3">The sequence shown here is derived from an EMBL/GenBank/DDBJ whole genome shotgun (WGS) entry which is preliminary data.</text>
</comment>
<dbReference type="Pfam" id="PF20789">
    <property type="entry name" value="4HBT_3C"/>
    <property type="match status" value="1"/>
</dbReference>
<dbReference type="SUPFAM" id="SSF54637">
    <property type="entry name" value="Thioesterase/thiol ester dehydrase-isomerase"/>
    <property type="match status" value="2"/>
</dbReference>
<dbReference type="Gene3D" id="2.40.160.210">
    <property type="entry name" value="Acyl-CoA thioesterase, double hotdog domain"/>
    <property type="match status" value="1"/>
</dbReference>
<evidence type="ECO:0000313" key="4">
    <source>
        <dbReference type="Proteomes" id="UP001165060"/>
    </source>
</evidence>
<reference evidence="3 4" key="1">
    <citation type="journal article" date="2023" name="Commun. Biol.">
        <title>Genome analysis of Parmales, the sister group of diatoms, reveals the evolutionary specialization of diatoms from phago-mixotrophs to photoautotrophs.</title>
        <authorList>
            <person name="Ban H."/>
            <person name="Sato S."/>
            <person name="Yoshikawa S."/>
            <person name="Yamada K."/>
            <person name="Nakamura Y."/>
            <person name="Ichinomiya M."/>
            <person name="Sato N."/>
            <person name="Blanc-Mathieu R."/>
            <person name="Endo H."/>
            <person name="Kuwata A."/>
            <person name="Ogata H."/>
        </authorList>
    </citation>
    <scope>NUCLEOTIDE SEQUENCE [LARGE SCALE GENOMIC DNA]</scope>
</reference>
<dbReference type="Proteomes" id="UP001165060">
    <property type="component" value="Unassembled WGS sequence"/>
</dbReference>
<gene>
    <name evidence="3" type="ORF">TeGR_g4711</name>
</gene>
<organism evidence="3 4">
    <name type="scientific">Tetraparma gracilis</name>
    <dbReference type="NCBI Taxonomy" id="2962635"/>
    <lineage>
        <taxon>Eukaryota</taxon>
        <taxon>Sar</taxon>
        <taxon>Stramenopiles</taxon>
        <taxon>Ochrophyta</taxon>
        <taxon>Bolidophyceae</taxon>
        <taxon>Parmales</taxon>
        <taxon>Triparmaceae</taxon>
        <taxon>Tetraparma</taxon>
    </lineage>
</organism>
<protein>
    <recommendedName>
        <fullName evidence="5">Acyl-CoA thioesterase</fullName>
    </recommendedName>
</protein>